<dbReference type="InterPro" id="IPR029063">
    <property type="entry name" value="SAM-dependent_MTases_sf"/>
</dbReference>
<dbReference type="Gene3D" id="3.40.1390.30">
    <property type="entry name" value="NIF3 (NGG1p interacting factor 3)-like"/>
    <property type="match status" value="2"/>
</dbReference>
<dbReference type="SUPFAM" id="SSF53335">
    <property type="entry name" value="S-adenosyl-L-methionine-dependent methyltransferases"/>
    <property type="match status" value="1"/>
</dbReference>
<protein>
    <recommendedName>
        <fullName evidence="2">GTP cyclohydrolase 1 type 2 homolog</fullName>
    </recommendedName>
</protein>
<dbReference type="Proteomes" id="UP001298681">
    <property type="component" value="Unassembled WGS sequence"/>
</dbReference>
<dbReference type="SUPFAM" id="SSF102705">
    <property type="entry name" value="NIF3 (NGG1p interacting factor 3)-like"/>
    <property type="match status" value="1"/>
</dbReference>
<comment type="similarity">
    <text evidence="1">Belongs to the GTP cyclohydrolase I type 2/NIF3 family.</text>
</comment>
<evidence type="ECO:0000256" key="3">
    <source>
        <dbReference type="ARBA" id="ARBA00022723"/>
    </source>
</evidence>
<accession>A0ABS9MLP3</accession>
<evidence type="ECO:0000313" key="5">
    <source>
        <dbReference type="Proteomes" id="UP001298681"/>
    </source>
</evidence>
<dbReference type="RefSeq" id="WP_237967121.1">
    <property type="nucleotide sequence ID" value="NZ_JAKNHQ010000022.1"/>
</dbReference>
<dbReference type="NCBIfam" id="TIGR00486">
    <property type="entry name" value="YbgI_SA1388"/>
    <property type="match status" value="1"/>
</dbReference>
<gene>
    <name evidence="4" type="ORF">L0P57_12545</name>
</gene>
<organism evidence="4 5">
    <name type="scientific">Anaeromassilibacillus senegalensis</name>
    <dbReference type="NCBI Taxonomy" id="1673717"/>
    <lineage>
        <taxon>Bacteria</taxon>
        <taxon>Bacillati</taxon>
        <taxon>Bacillota</taxon>
        <taxon>Clostridia</taxon>
        <taxon>Eubacteriales</taxon>
        <taxon>Acutalibacteraceae</taxon>
        <taxon>Anaeromassilibacillus</taxon>
    </lineage>
</organism>
<reference evidence="4 5" key="1">
    <citation type="submission" date="2022-01" db="EMBL/GenBank/DDBJ databases">
        <title>Collection of gut derived symbiotic bacterial strains cultured from healthy donors.</title>
        <authorList>
            <person name="Lin H."/>
            <person name="Kohout C."/>
            <person name="Waligurski E."/>
            <person name="Pamer E.G."/>
        </authorList>
    </citation>
    <scope>NUCLEOTIDE SEQUENCE [LARGE SCALE GENOMIC DNA]</scope>
    <source>
        <strain evidence="4 5">DFI.7.58</strain>
    </source>
</reference>
<proteinExistence type="inferred from homology"/>
<dbReference type="PANTHER" id="PTHR13799">
    <property type="entry name" value="NGG1 INTERACTING FACTOR 3"/>
    <property type="match status" value="1"/>
</dbReference>
<sequence>MPHPLFRLGNRLALCASMVREGTKLADIGTDHAYLPIWLARKGRISSAIAADVKPLPLRSAEQNIRRYYVEEQVTTRLSDGLRALSPDEADDIVLAGMGGELIIRLIGEAPWLKAGDKRLILQPMTSAEELRRFLEREGFAILREQAAEEDGHVYSVMLVEYCPAQAGGGELYPYIGKLDGFTPESRAYIAKCARRLSKKAQGMRLSGNAEEASSLQMILEKLQQLCETNNEKGGLVMATVGQFYDFIDAFAPFHTAMGFDNPGLLVGARDTEVRSVLFALDITPQVVREAAEMGAQLIVSHHPVIFHPLKSLSPDSAPYLLAQYGIAAICAHTNLDMAQGGVNTCLAERLQLKNVRMLKEYEHSGLPEGLIGETGHPYTPEEFAAFVKDVLGCDGLKYVNGGKTITTVGLCGGAGADLTPDAAAQGAQAMVTADTKHNQLLDAEDIGITLVDAGHFFTEDVVVAPLMERLQNRFPEVKMAKSVRAHSPARFL</sequence>
<dbReference type="InterPro" id="IPR002678">
    <property type="entry name" value="DUF34/NIF3"/>
</dbReference>
<dbReference type="Pfam" id="PF01784">
    <property type="entry name" value="DUF34_NIF3"/>
    <property type="match status" value="1"/>
</dbReference>
<keyword evidence="5" id="KW-1185">Reference proteome</keyword>
<dbReference type="EMBL" id="JAKNHQ010000022">
    <property type="protein sequence ID" value="MCG4611757.1"/>
    <property type="molecule type" value="Genomic_DNA"/>
</dbReference>
<dbReference type="InterPro" id="IPR036069">
    <property type="entry name" value="DUF34/NIF3_sf"/>
</dbReference>
<evidence type="ECO:0000256" key="2">
    <source>
        <dbReference type="ARBA" id="ARBA00022112"/>
    </source>
</evidence>
<dbReference type="Pfam" id="PF12847">
    <property type="entry name" value="Methyltransf_18"/>
    <property type="match status" value="1"/>
</dbReference>
<dbReference type="PANTHER" id="PTHR13799:SF14">
    <property type="entry name" value="GTP CYCLOHYDROLASE 1 TYPE 2 HOMOLOG"/>
    <property type="match status" value="1"/>
</dbReference>
<evidence type="ECO:0000313" key="4">
    <source>
        <dbReference type="EMBL" id="MCG4611757.1"/>
    </source>
</evidence>
<evidence type="ECO:0000256" key="1">
    <source>
        <dbReference type="ARBA" id="ARBA00006964"/>
    </source>
</evidence>
<name>A0ABS9MLP3_9FIRM</name>
<keyword evidence="3" id="KW-0479">Metal-binding</keyword>
<dbReference type="Gene3D" id="3.40.50.150">
    <property type="entry name" value="Vaccinia Virus protein VP39"/>
    <property type="match status" value="1"/>
</dbReference>
<comment type="caution">
    <text evidence="4">The sequence shown here is derived from an EMBL/GenBank/DDBJ whole genome shotgun (WGS) entry which is preliminary data.</text>
</comment>